<keyword evidence="3" id="KW-1185">Reference proteome</keyword>
<dbReference type="Pfam" id="PF25581">
    <property type="entry name" value="AsqO_C"/>
    <property type="match status" value="1"/>
</dbReference>
<sequence length="222" mass="24060">MKYYSVSFDIASMNISGEILITRTVPSRSAITLSTDLDANMINIGALGWDLPVPAGDVTAYVKVGKKTISFDSGSGYHDHNWGNGLAGFENWYAIHARLGPYTFTAIEALLSSSSSFGQAYLTYNSQTLIASFNASSVTVRPWGNGAQYPPMGYYPNPLGVTIGIDAGEKGKFHFNLTSKTASSRVALGKRLGKWFRSVMRGRVGGKTYTGPGMFEWLDLVI</sequence>
<dbReference type="SUPFAM" id="SSF159245">
    <property type="entry name" value="AttH-like"/>
    <property type="match status" value="1"/>
</dbReference>
<dbReference type="Proteomes" id="UP000250140">
    <property type="component" value="Unassembled WGS sequence"/>
</dbReference>
<organism evidence="2 3">
    <name type="scientific">Glonium stellatum</name>
    <dbReference type="NCBI Taxonomy" id="574774"/>
    <lineage>
        <taxon>Eukaryota</taxon>
        <taxon>Fungi</taxon>
        <taxon>Dikarya</taxon>
        <taxon>Ascomycota</taxon>
        <taxon>Pezizomycotina</taxon>
        <taxon>Dothideomycetes</taxon>
        <taxon>Pleosporomycetidae</taxon>
        <taxon>Gloniales</taxon>
        <taxon>Gloniaceae</taxon>
        <taxon>Glonium</taxon>
    </lineage>
</organism>
<evidence type="ECO:0000313" key="3">
    <source>
        <dbReference type="Proteomes" id="UP000250140"/>
    </source>
</evidence>
<feature type="domain" description="AsqO/PenF-like C-terminal" evidence="1">
    <location>
        <begin position="89"/>
        <end position="218"/>
    </location>
</feature>
<dbReference type="OrthoDB" id="3914164at2759"/>
<evidence type="ECO:0000259" key="1">
    <source>
        <dbReference type="Pfam" id="PF25581"/>
    </source>
</evidence>
<reference evidence="2 3" key="1">
    <citation type="journal article" date="2016" name="Nat. Commun.">
        <title>Ectomycorrhizal ecology is imprinted in the genome of the dominant symbiotic fungus Cenococcum geophilum.</title>
        <authorList>
            <consortium name="DOE Joint Genome Institute"/>
            <person name="Peter M."/>
            <person name="Kohler A."/>
            <person name="Ohm R.A."/>
            <person name="Kuo A."/>
            <person name="Krutzmann J."/>
            <person name="Morin E."/>
            <person name="Arend M."/>
            <person name="Barry K.W."/>
            <person name="Binder M."/>
            <person name="Choi C."/>
            <person name="Clum A."/>
            <person name="Copeland A."/>
            <person name="Grisel N."/>
            <person name="Haridas S."/>
            <person name="Kipfer T."/>
            <person name="LaButti K."/>
            <person name="Lindquist E."/>
            <person name="Lipzen A."/>
            <person name="Maire R."/>
            <person name="Meier B."/>
            <person name="Mihaltcheva S."/>
            <person name="Molinier V."/>
            <person name="Murat C."/>
            <person name="Poggeler S."/>
            <person name="Quandt C.A."/>
            <person name="Sperisen C."/>
            <person name="Tritt A."/>
            <person name="Tisserant E."/>
            <person name="Crous P.W."/>
            <person name="Henrissat B."/>
            <person name="Nehls U."/>
            <person name="Egli S."/>
            <person name="Spatafora J.W."/>
            <person name="Grigoriev I.V."/>
            <person name="Martin F.M."/>
        </authorList>
    </citation>
    <scope>NUCLEOTIDE SEQUENCE [LARGE SCALE GENOMIC DNA]</scope>
    <source>
        <strain evidence="2 3">CBS 207.34</strain>
    </source>
</reference>
<accession>A0A8E2FEB4</accession>
<dbReference type="AlphaFoldDB" id="A0A8E2FEB4"/>
<dbReference type="InterPro" id="IPR057722">
    <property type="entry name" value="AsqO/PenF-like_C"/>
</dbReference>
<protein>
    <recommendedName>
        <fullName evidence="1">AsqO/PenF-like C-terminal domain-containing protein</fullName>
    </recommendedName>
</protein>
<proteinExistence type="predicted"/>
<dbReference type="EMBL" id="KV748454">
    <property type="protein sequence ID" value="OCL15383.1"/>
    <property type="molecule type" value="Genomic_DNA"/>
</dbReference>
<gene>
    <name evidence="2" type="ORF">AOQ84DRAFT_358080</name>
</gene>
<name>A0A8E2FEB4_9PEZI</name>
<evidence type="ECO:0000313" key="2">
    <source>
        <dbReference type="EMBL" id="OCL15383.1"/>
    </source>
</evidence>